<keyword evidence="7" id="KW-1185">Reference proteome</keyword>
<dbReference type="PROSITE" id="PS50931">
    <property type="entry name" value="HTH_LYSR"/>
    <property type="match status" value="1"/>
</dbReference>
<dbReference type="Proteomes" id="UP000095401">
    <property type="component" value="Chromosome"/>
</dbReference>
<evidence type="ECO:0000256" key="3">
    <source>
        <dbReference type="ARBA" id="ARBA00023125"/>
    </source>
</evidence>
<name>A0A1D8IP47_9GAMM</name>
<dbReference type="PANTHER" id="PTHR30126">
    <property type="entry name" value="HTH-TYPE TRANSCRIPTIONAL REGULATOR"/>
    <property type="match status" value="1"/>
</dbReference>
<dbReference type="RefSeq" id="WP_070078574.1">
    <property type="nucleotide sequence ID" value="NZ_CP017415.1"/>
</dbReference>
<sequence length="299" mass="33080">MKIQPEHLMTFLQVAEHKGVAAGARALHRSQPAVSERLRQLTEAVGEPLYHRVGRGIALTPAGEALLDEARGLRTALDNVEEWVRRRRTLQDGCLRIASSNTVASYFLPERLAAFRRRYPDIRLVLKTGALDWAIQAVGTWDLLFLDGIFENPQAWLPGFCTLEPWMEDEIVALVRSDHPLVRYAEVGVGWEDLLAHPIIWREPGSGVRRAVENALLAAGLSVQYSVEVTGVEAVREAVAAGLGVGFASVGALRRARWALVPLRLDPPKGLYWTLYLAAPKPTYRSAALSAFLDILHAD</sequence>
<dbReference type="GO" id="GO:0000976">
    <property type="term" value="F:transcription cis-regulatory region binding"/>
    <property type="evidence" value="ECO:0007669"/>
    <property type="project" value="TreeGrafter"/>
</dbReference>
<dbReference type="InterPro" id="IPR036390">
    <property type="entry name" value="WH_DNA-bd_sf"/>
</dbReference>
<accession>A0A1D8IP47</accession>
<dbReference type="SUPFAM" id="SSF53850">
    <property type="entry name" value="Periplasmic binding protein-like II"/>
    <property type="match status" value="1"/>
</dbReference>
<dbReference type="Pfam" id="PF00126">
    <property type="entry name" value="HTH_1"/>
    <property type="match status" value="1"/>
</dbReference>
<evidence type="ECO:0000313" key="7">
    <source>
        <dbReference type="Proteomes" id="UP000095401"/>
    </source>
</evidence>
<evidence type="ECO:0000259" key="5">
    <source>
        <dbReference type="PROSITE" id="PS50931"/>
    </source>
</evidence>
<dbReference type="Gene3D" id="3.40.190.290">
    <property type="match status" value="1"/>
</dbReference>
<dbReference type="KEGG" id="aprs:BI364_09800"/>
<feature type="domain" description="HTH lysR-type" evidence="5">
    <location>
        <begin position="1"/>
        <end position="60"/>
    </location>
</feature>
<dbReference type="InterPro" id="IPR000847">
    <property type="entry name" value="LysR_HTH_N"/>
</dbReference>
<organism evidence="6 7">
    <name type="scientific">Acidihalobacter yilgarnensis</name>
    <dbReference type="NCBI Taxonomy" id="2819280"/>
    <lineage>
        <taxon>Bacteria</taxon>
        <taxon>Pseudomonadati</taxon>
        <taxon>Pseudomonadota</taxon>
        <taxon>Gammaproteobacteria</taxon>
        <taxon>Chromatiales</taxon>
        <taxon>Ectothiorhodospiraceae</taxon>
        <taxon>Acidihalobacter</taxon>
    </lineage>
</organism>
<dbReference type="GO" id="GO:0003700">
    <property type="term" value="F:DNA-binding transcription factor activity"/>
    <property type="evidence" value="ECO:0007669"/>
    <property type="project" value="InterPro"/>
</dbReference>
<dbReference type="InterPro" id="IPR036388">
    <property type="entry name" value="WH-like_DNA-bd_sf"/>
</dbReference>
<keyword evidence="4" id="KW-0804">Transcription</keyword>
<evidence type="ECO:0000256" key="4">
    <source>
        <dbReference type="ARBA" id="ARBA00023163"/>
    </source>
</evidence>
<keyword evidence="3" id="KW-0238">DNA-binding</keyword>
<dbReference type="Pfam" id="PF03466">
    <property type="entry name" value="LysR_substrate"/>
    <property type="match status" value="1"/>
</dbReference>
<dbReference type="PANTHER" id="PTHR30126:SF91">
    <property type="entry name" value="LYSR FAMILY TRANSCRIPTIONAL REGULATOR"/>
    <property type="match status" value="1"/>
</dbReference>
<reference evidence="7" key="1">
    <citation type="submission" date="2016-09" db="EMBL/GenBank/DDBJ databases">
        <title>Acidihalobacter prosperus F5.</title>
        <authorList>
            <person name="Khaleque H.N."/>
            <person name="Ramsay J.P."/>
            <person name="Kaksonen A.H."/>
            <person name="Boxall N.J."/>
            <person name="Watkin E.L.J."/>
        </authorList>
    </citation>
    <scope>NUCLEOTIDE SEQUENCE [LARGE SCALE GENOMIC DNA]</scope>
    <source>
        <strain evidence="7">F5</strain>
    </source>
</reference>
<dbReference type="EMBL" id="CP017415">
    <property type="protein sequence ID" value="AOU98209.1"/>
    <property type="molecule type" value="Genomic_DNA"/>
</dbReference>
<proteinExistence type="inferred from homology"/>
<dbReference type="Gene3D" id="1.10.10.10">
    <property type="entry name" value="Winged helix-like DNA-binding domain superfamily/Winged helix DNA-binding domain"/>
    <property type="match status" value="1"/>
</dbReference>
<keyword evidence="2" id="KW-0805">Transcription regulation</keyword>
<gene>
    <name evidence="6" type="ORF">BI364_09800</name>
</gene>
<evidence type="ECO:0000313" key="6">
    <source>
        <dbReference type="EMBL" id="AOU98209.1"/>
    </source>
</evidence>
<evidence type="ECO:0000256" key="2">
    <source>
        <dbReference type="ARBA" id="ARBA00023015"/>
    </source>
</evidence>
<comment type="similarity">
    <text evidence="1">Belongs to the LysR transcriptional regulatory family.</text>
</comment>
<protein>
    <submittedName>
        <fullName evidence="6">LysR family transcriptional regulator</fullName>
    </submittedName>
</protein>
<dbReference type="PRINTS" id="PR00039">
    <property type="entry name" value="HTHLYSR"/>
</dbReference>
<dbReference type="InterPro" id="IPR005119">
    <property type="entry name" value="LysR_subst-bd"/>
</dbReference>
<dbReference type="AlphaFoldDB" id="A0A1D8IP47"/>
<evidence type="ECO:0000256" key="1">
    <source>
        <dbReference type="ARBA" id="ARBA00009437"/>
    </source>
</evidence>
<dbReference type="SUPFAM" id="SSF46785">
    <property type="entry name" value="Winged helix' DNA-binding domain"/>
    <property type="match status" value="1"/>
</dbReference>